<protein>
    <submittedName>
        <fullName evidence="1">Uncharacterized protein</fullName>
    </submittedName>
</protein>
<accession>A0A8T0YYX2</accession>
<evidence type="ECO:0000313" key="3">
    <source>
        <dbReference type="Proteomes" id="UP000735874"/>
    </source>
</evidence>
<dbReference type="Proteomes" id="UP000774804">
    <property type="component" value="Unassembled WGS sequence"/>
</dbReference>
<evidence type="ECO:0000313" key="1">
    <source>
        <dbReference type="EMBL" id="KAG2854857.1"/>
    </source>
</evidence>
<gene>
    <name evidence="1" type="ORF">PC113_g12946</name>
    <name evidence="2" type="ORF">PC115_g11888</name>
</gene>
<name>A0A8T0YYX2_9STRA</name>
<evidence type="ECO:0000313" key="2">
    <source>
        <dbReference type="EMBL" id="KAG2913752.1"/>
    </source>
</evidence>
<proteinExistence type="predicted"/>
<reference evidence="1" key="1">
    <citation type="submission" date="2018-10" db="EMBL/GenBank/DDBJ databases">
        <title>Effector identification in a new, highly contiguous assembly of the strawberry crown rot pathogen Phytophthora cactorum.</title>
        <authorList>
            <person name="Armitage A.D."/>
            <person name="Nellist C.F."/>
            <person name="Bates H."/>
            <person name="Vickerstaff R.J."/>
            <person name="Harrison R.J."/>
        </authorList>
    </citation>
    <scope>NUCLEOTIDE SEQUENCE</scope>
    <source>
        <strain evidence="1">15-7</strain>
        <strain evidence="2">4032</strain>
    </source>
</reference>
<dbReference type="EMBL" id="RCMI01000384">
    <property type="protein sequence ID" value="KAG2913752.1"/>
    <property type="molecule type" value="Genomic_DNA"/>
</dbReference>
<sequence>MGIKIRLLQSVRNVSYVFKLNPVAVELIDISASKLKGAG</sequence>
<dbReference type="EMBL" id="RCMG01000405">
    <property type="protein sequence ID" value="KAG2854857.1"/>
    <property type="molecule type" value="Genomic_DNA"/>
</dbReference>
<dbReference type="AlphaFoldDB" id="A0A8T0YYX2"/>
<comment type="caution">
    <text evidence="1">The sequence shown here is derived from an EMBL/GenBank/DDBJ whole genome shotgun (WGS) entry which is preliminary data.</text>
</comment>
<dbReference type="Proteomes" id="UP000735874">
    <property type="component" value="Unassembled WGS sequence"/>
</dbReference>
<organism evidence="1 3">
    <name type="scientific">Phytophthora cactorum</name>
    <dbReference type="NCBI Taxonomy" id="29920"/>
    <lineage>
        <taxon>Eukaryota</taxon>
        <taxon>Sar</taxon>
        <taxon>Stramenopiles</taxon>
        <taxon>Oomycota</taxon>
        <taxon>Peronosporomycetes</taxon>
        <taxon>Peronosporales</taxon>
        <taxon>Peronosporaceae</taxon>
        <taxon>Phytophthora</taxon>
    </lineage>
</organism>